<accession>A0ABM8H8T1</accession>
<feature type="compositionally biased region" description="Polar residues" evidence="1">
    <location>
        <begin position="103"/>
        <end position="113"/>
    </location>
</feature>
<evidence type="ECO:0000313" key="2">
    <source>
        <dbReference type="EMBL" id="BDZ57320.1"/>
    </source>
</evidence>
<gene>
    <name evidence="2" type="ORF">GCM10025872_09770</name>
</gene>
<protein>
    <submittedName>
        <fullName evidence="2">Uncharacterized protein</fullName>
    </submittedName>
</protein>
<feature type="region of interest" description="Disordered" evidence="1">
    <location>
        <begin position="102"/>
        <end position="124"/>
    </location>
</feature>
<evidence type="ECO:0000256" key="1">
    <source>
        <dbReference type="SAM" id="MobiDB-lite"/>
    </source>
</evidence>
<proteinExistence type="predicted"/>
<sequence>MRTVRALEVRVADGRSVSLALLVELRGARVLDGLLLVEEAAVREVELGGVVALELELVEAAVDEVELLVAELDEVVGVLGVLVGVGVSDGLGGAAERVCCASGSDSPHPVSTNAAAQSAAGSAT</sequence>
<keyword evidence="3" id="KW-1185">Reference proteome</keyword>
<evidence type="ECO:0000313" key="3">
    <source>
        <dbReference type="Proteomes" id="UP001321421"/>
    </source>
</evidence>
<dbReference type="EMBL" id="AP027735">
    <property type="protein sequence ID" value="BDZ57320.1"/>
    <property type="molecule type" value="Genomic_DNA"/>
</dbReference>
<feature type="compositionally biased region" description="Low complexity" evidence="1">
    <location>
        <begin position="114"/>
        <end position="124"/>
    </location>
</feature>
<organism evidence="2 3">
    <name type="scientific">Barrientosiimonas endolithica</name>
    <dbReference type="NCBI Taxonomy" id="1535208"/>
    <lineage>
        <taxon>Bacteria</taxon>
        <taxon>Bacillati</taxon>
        <taxon>Actinomycetota</taxon>
        <taxon>Actinomycetes</taxon>
        <taxon>Micrococcales</taxon>
        <taxon>Dermacoccaceae</taxon>
        <taxon>Barrientosiimonas</taxon>
    </lineage>
</organism>
<name>A0ABM8H8T1_9MICO</name>
<dbReference type="Proteomes" id="UP001321421">
    <property type="component" value="Chromosome"/>
</dbReference>
<reference evidence="3" key="1">
    <citation type="journal article" date="2019" name="Int. J. Syst. Evol. Microbiol.">
        <title>The Global Catalogue of Microorganisms (GCM) 10K type strain sequencing project: providing services to taxonomists for standard genome sequencing and annotation.</title>
        <authorList>
            <consortium name="The Broad Institute Genomics Platform"/>
            <consortium name="The Broad Institute Genome Sequencing Center for Infectious Disease"/>
            <person name="Wu L."/>
            <person name="Ma J."/>
        </authorList>
    </citation>
    <scope>NUCLEOTIDE SEQUENCE [LARGE SCALE GENOMIC DNA]</scope>
    <source>
        <strain evidence="3">NBRC 110608</strain>
    </source>
</reference>